<feature type="repeat" description="WD" evidence="4">
    <location>
        <begin position="1"/>
        <end position="27"/>
    </location>
</feature>
<dbReference type="Gene3D" id="2.130.10.10">
    <property type="entry name" value="YVTN repeat-like/Quinoprotein amine dehydrogenase"/>
    <property type="match status" value="1"/>
</dbReference>
<evidence type="ECO:0000256" key="2">
    <source>
        <dbReference type="ARBA" id="ARBA00022574"/>
    </source>
</evidence>
<accession>A0A1Z8JKJ3</accession>
<dbReference type="SMART" id="SM00320">
    <property type="entry name" value="WD40"/>
    <property type="match status" value="6"/>
</dbReference>
<keyword evidence="3" id="KW-0677">Repeat</keyword>
<sequence length="503" mass="57349">MSVLLVSAGYDHTIRFWEALTGVCSRTIQHSDSQVNRLAITPNKHYLAAAGNPKVHLYDIASTNPLPLHSFEGHTNNVTSVAFQIDTRWLTTSSEDGTVKVWDVRAPSVQRSYRHDAPVNEVVIHPNQGELISADRNGTVKVWDLAENKCTHELTPEPGTPLQSVSCASDGSMVVAGANTGNVYIWSMDSSIEKTTLHPLTKFRAHSKYITKVLLSGDCRHLATCSADHTARVWDMNLSDNSSPLLETTLRSHQRWVWDCAFSADSAYLVTASSDHYVRLWDLASNETVRQYSGHSKGIVLSKRVLKNPAYKCLHLEEIEEFQSTKRLLSNEQIQLPSQPAIRWYLSKKGIPNPKCKLDKHYKNQILPSLIEYERESYYLQRLSRKLARGPSHRLRRVSGTGHWLYVVNTPWNKQLRAEDHSLIGEVRREYEKLVLALNECTQYKHKQDDEGTLIAQRALLTEKYQLEKKVVDFCKRQGILYKKISPLFDEMHRHSMNLPNVK</sequence>
<dbReference type="InterPro" id="IPR036322">
    <property type="entry name" value="WD40_repeat_dom_sf"/>
</dbReference>
<dbReference type="Proteomes" id="UP000195871">
    <property type="component" value="Unassembled WGS sequence"/>
</dbReference>
<dbReference type="PANTHER" id="PTHR19842">
    <property type="entry name" value="G BETA-LIKE PROTEIN GBL"/>
    <property type="match status" value="1"/>
</dbReference>
<dbReference type="GO" id="GO:0032956">
    <property type="term" value="P:regulation of actin cytoskeleton organization"/>
    <property type="evidence" value="ECO:0007669"/>
    <property type="project" value="TreeGrafter"/>
</dbReference>
<dbReference type="GO" id="GO:0031932">
    <property type="term" value="C:TORC2 complex"/>
    <property type="evidence" value="ECO:0007669"/>
    <property type="project" value="InterPro"/>
</dbReference>
<gene>
    <name evidence="5" type="ORF">CAS74_004104</name>
</gene>
<dbReference type="InterPro" id="IPR001680">
    <property type="entry name" value="WD40_rpt"/>
</dbReference>
<dbReference type="PROSITE" id="PS50082">
    <property type="entry name" value="WD_REPEATS_2"/>
    <property type="match status" value="5"/>
</dbReference>
<feature type="repeat" description="WD" evidence="4">
    <location>
        <begin position="112"/>
        <end position="153"/>
    </location>
</feature>
<comment type="similarity">
    <text evidence="1">Belongs to the WD repeat LST8 family.</text>
</comment>
<dbReference type="InterPro" id="IPR015943">
    <property type="entry name" value="WD40/YVTN_repeat-like_dom_sf"/>
</dbReference>
<dbReference type="CDD" id="cd00200">
    <property type="entry name" value="WD40"/>
    <property type="match status" value="1"/>
</dbReference>
<evidence type="ECO:0000256" key="4">
    <source>
        <dbReference type="PROSITE-ProRule" id="PRU00221"/>
    </source>
</evidence>
<dbReference type="Pfam" id="PF00400">
    <property type="entry name" value="WD40"/>
    <property type="match status" value="5"/>
</dbReference>
<feature type="repeat" description="WD" evidence="4">
    <location>
        <begin position="71"/>
        <end position="112"/>
    </location>
</feature>
<feature type="repeat" description="WD" evidence="4">
    <location>
        <begin position="250"/>
        <end position="291"/>
    </location>
</feature>
<evidence type="ECO:0000313" key="6">
    <source>
        <dbReference type="Proteomes" id="UP000195871"/>
    </source>
</evidence>
<evidence type="ECO:0000256" key="3">
    <source>
        <dbReference type="ARBA" id="ARBA00022737"/>
    </source>
</evidence>
<dbReference type="PROSITE" id="PS00678">
    <property type="entry name" value="WD_REPEATS_1"/>
    <property type="match status" value="4"/>
</dbReference>
<dbReference type="PROSITE" id="PS50294">
    <property type="entry name" value="WD_REPEATS_REGION"/>
    <property type="match status" value="4"/>
</dbReference>
<reference evidence="5 6" key="1">
    <citation type="submission" date="2017-05" db="EMBL/GenBank/DDBJ databases">
        <title>The Genome Sequence of Candida krusei Ckrusei653.</title>
        <authorList>
            <person name="Cuomo C."/>
            <person name="Forche A."/>
            <person name="Young S."/>
            <person name="Abouelleil A."/>
            <person name="Cao P."/>
            <person name="Chapman S."/>
            <person name="Cusick C."/>
            <person name="Shea T."/>
            <person name="Nusbaum C."/>
            <person name="Birren B."/>
        </authorList>
    </citation>
    <scope>NUCLEOTIDE SEQUENCE [LARGE SCALE GENOMIC DNA]</scope>
    <source>
        <strain evidence="5 6">Ckrusei653</strain>
    </source>
</reference>
<dbReference type="SUPFAM" id="SSF50978">
    <property type="entry name" value="WD40 repeat-like"/>
    <property type="match status" value="1"/>
</dbReference>
<dbReference type="GO" id="GO:0031931">
    <property type="term" value="C:TORC1 complex"/>
    <property type="evidence" value="ECO:0007669"/>
    <property type="project" value="InterPro"/>
</dbReference>
<dbReference type="PANTHER" id="PTHR19842:SF0">
    <property type="entry name" value="TARGET OF RAPAMYCIN COMPLEX SUBUNIT LST8"/>
    <property type="match status" value="1"/>
</dbReference>
<dbReference type="EMBL" id="NHMM01000006">
    <property type="protein sequence ID" value="OUT21104.1"/>
    <property type="molecule type" value="Genomic_DNA"/>
</dbReference>
<name>A0A1Z8JKJ3_PICKU</name>
<dbReference type="VEuPathDB" id="FungiDB:C5L36_0B07320"/>
<dbReference type="AlphaFoldDB" id="A0A1Z8JKJ3"/>
<dbReference type="InterPro" id="IPR037588">
    <property type="entry name" value="MLST8"/>
</dbReference>
<evidence type="ECO:0000256" key="1">
    <source>
        <dbReference type="ARBA" id="ARBA00009890"/>
    </source>
</evidence>
<comment type="caution">
    <text evidence="5">The sequence shown here is derived from an EMBL/GenBank/DDBJ whole genome shotgun (WGS) entry which is preliminary data.</text>
</comment>
<keyword evidence="2 4" id="KW-0853">WD repeat</keyword>
<protein>
    <submittedName>
        <fullName evidence="5">Uncharacterized protein</fullName>
    </submittedName>
</protein>
<proteinExistence type="inferred from homology"/>
<evidence type="ECO:0000313" key="5">
    <source>
        <dbReference type="EMBL" id="OUT21104.1"/>
    </source>
</evidence>
<organism evidence="5 6">
    <name type="scientific">Pichia kudriavzevii</name>
    <name type="common">Yeast</name>
    <name type="synonym">Issatchenkia orientalis</name>
    <dbReference type="NCBI Taxonomy" id="4909"/>
    <lineage>
        <taxon>Eukaryota</taxon>
        <taxon>Fungi</taxon>
        <taxon>Dikarya</taxon>
        <taxon>Ascomycota</taxon>
        <taxon>Saccharomycotina</taxon>
        <taxon>Pichiomycetes</taxon>
        <taxon>Pichiales</taxon>
        <taxon>Pichiaceae</taxon>
        <taxon>Pichia</taxon>
    </lineage>
</organism>
<dbReference type="InterPro" id="IPR020472">
    <property type="entry name" value="WD40_PAC1"/>
</dbReference>
<dbReference type="GO" id="GO:0031929">
    <property type="term" value="P:TOR signaling"/>
    <property type="evidence" value="ECO:0007669"/>
    <property type="project" value="InterPro"/>
</dbReference>
<dbReference type="InterPro" id="IPR019775">
    <property type="entry name" value="WD40_repeat_CS"/>
</dbReference>
<feature type="repeat" description="WD" evidence="4">
    <location>
        <begin position="203"/>
        <end position="237"/>
    </location>
</feature>
<dbReference type="PRINTS" id="PR00320">
    <property type="entry name" value="GPROTEINBRPT"/>
</dbReference>